<reference evidence="2 3" key="1">
    <citation type="submission" date="2021-03" db="EMBL/GenBank/DDBJ databases">
        <title>Genomic Encyclopedia of Type Strains, Phase IV (KMG-IV): sequencing the most valuable type-strain genomes for metagenomic binning, comparative biology and taxonomic classification.</title>
        <authorList>
            <person name="Goeker M."/>
        </authorList>
    </citation>
    <scope>NUCLEOTIDE SEQUENCE [LARGE SCALE GENOMIC DNA]</scope>
    <source>
        <strain evidence="2 3">DSM 24004</strain>
    </source>
</reference>
<gene>
    <name evidence="2" type="ORF">J2Z76_002983</name>
</gene>
<dbReference type="Proteomes" id="UP001519342">
    <property type="component" value="Unassembled WGS sequence"/>
</dbReference>
<evidence type="ECO:0000313" key="3">
    <source>
        <dbReference type="Proteomes" id="UP001519342"/>
    </source>
</evidence>
<dbReference type="RefSeq" id="WP_209512825.1">
    <property type="nucleotide sequence ID" value="NZ_JAGGKS010000010.1"/>
</dbReference>
<sequence length="239" mass="26818">MYDARYLNNNHYQIYDNFGFSNSQSMNNNSECRCVKSYFRILNAISGAPALDVYVNEMLIASNLKHGDFSRYMQFMPGNYIVSAVPSGGKEAAIFETNITIDRNLAYTGVLSGEMLDIPNLSIHMIPEHKEPYNMNNMAAVKIIHVGLDAPPIDLITDDGTILFSGVKYGETTENIALPSGRYILHLKETNSDKNILTIPTIDFAPKMYYTVFVIGKYGESPRIIMLVPEDGLNYLELC</sequence>
<evidence type="ECO:0000313" key="2">
    <source>
        <dbReference type="EMBL" id="MBP1927110.1"/>
    </source>
</evidence>
<comment type="caution">
    <text evidence="2">The sequence shown here is derived from an EMBL/GenBank/DDBJ whole genome shotgun (WGS) entry which is preliminary data.</text>
</comment>
<proteinExistence type="predicted"/>
<evidence type="ECO:0000259" key="1">
    <source>
        <dbReference type="Pfam" id="PF14344"/>
    </source>
</evidence>
<feature type="domain" description="DUF4397" evidence="1">
    <location>
        <begin position="37"/>
        <end position="155"/>
    </location>
</feature>
<accession>A0ABS4GHF3</accession>
<dbReference type="InterPro" id="IPR025510">
    <property type="entry name" value="DUF4397"/>
</dbReference>
<dbReference type="Pfam" id="PF14344">
    <property type="entry name" value="DUF4397"/>
    <property type="match status" value="1"/>
</dbReference>
<name>A0ABS4GHF3_9FIRM</name>
<dbReference type="EMBL" id="JAGGKS010000010">
    <property type="protein sequence ID" value="MBP1927110.1"/>
    <property type="molecule type" value="Genomic_DNA"/>
</dbReference>
<organism evidence="2 3">
    <name type="scientific">Sedimentibacter acidaminivorans</name>
    <dbReference type="NCBI Taxonomy" id="913099"/>
    <lineage>
        <taxon>Bacteria</taxon>
        <taxon>Bacillati</taxon>
        <taxon>Bacillota</taxon>
        <taxon>Tissierellia</taxon>
        <taxon>Sedimentibacter</taxon>
    </lineage>
</organism>
<keyword evidence="3" id="KW-1185">Reference proteome</keyword>
<protein>
    <recommendedName>
        <fullName evidence="1">DUF4397 domain-containing protein</fullName>
    </recommendedName>
</protein>